<comment type="caution">
    <text evidence="8">The sequence shown here is derived from an EMBL/GenBank/DDBJ whole genome shotgun (WGS) entry which is preliminary data.</text>
</comment>
<dbReference type="AlphaFoldDB" id="A0A9W8Z0I3"/>
<evidence type="ECO:0000256" key="3">
    <source>
        <dbReference type="ARBA" id="ARBA00022989"/>
    </source>
</evidence>
<dbReference type="GO" id="GO:0005783">
    <property type="term" value="C:endoplasmic reticulum"/>
    <property type="evidence" value="ECO:0007669"/>
    <property type="project" value="TreeGrafter"/>
</dbReference>
<dbReference type="SMART" id="SM00724">
    <property type="entry name" value="TLC"/>
    <property type="match status" value="1"/>
</dbReference>
<evidence type="ECO:0000256" key="6">
    <source>
        <dbReference type="SAM" id="Phobius"/>
    </source>
</evidence>
<evidence type="ECO:0000313" key="9">
    <source>
        <dbReference type="Proteomes" id="UP001140453"/>
    </source>
</evidence>
<dbReference type="GO" id="GO:0055088">
    <property type="term" value="P:lipid homeostasis"/>
    <property type="evidence" value="ECO:0007669"/>
    <property type="project" value="TreeGrafter"/>
</dbReference>
<accession>A0A9W8Z0I3</accession>
<dbReference type="Pfam" id="PF03798">
    <property type="entry name" value="TRAM_LAG1_CLN8"/>
    <property type="match status" value="1"/>
</dbReference>
<protein>
    <recommendedName>
        <fullName evidence="7">TLC domain-containing protein</fullName>
    </recommendedName>
</protein>
<evidence type="ECO:0000256" key="2">
    <source>
        <dbReference type="ARBA" id="ARBA00022692"/>
    </source>
</evidence>
<dbReference type="InterPro" id="IPR006634">
    <property type="entry name" value="TLC-dom"/>
</dbReference>
<comment type="subcellular location">
    <subcellularLocation>
        <location evidence="1">Membrane</location>
        <topology evidence="1">Multi-pass membrane protein</topology>
    </subcellularLocation>
</comment>
<feature type="transmembrane region" description="Helical" evidence="6">
    <location>
        <begin position="107"/>
        <end position="128"/>
    </location>
</feature>
<evidence type="ECO:0000256" key="1">
    <source>
        <dbReference type="ARBA" id="ARBA00004141"/>
    </source>
</evidence>
<evidence type="ECO:0000259" key="7">
    <source>
        <dbReference type="PROSITE" id="PS50922"/>
    </source>
</evidence>
<keyword evidence="4 5" id="KW-0472">Membrane</keyword>
<evidence type="ECO:0000256" key="5">
    <source>
        <dbReference type="PROSITE-ProRule" id="PRU00205"/>
    </source>
</evidence>
<name>A0A9W8Z0I3_9PEZI</name>
<organism evidence="8 9">
    <name type="scientific">Gnomoniopsis smithogilvyi</name>
    <dbReference type="NCBI Taxonomy" id="1191159"/>
    <lineage>
        <taxon>Eukaryota</taxon>
        <taxon>Fungi</taxon>
        <taxon>Dikarya</taxon>
        <taxon>Ascomycota</taxon>
        <taxon>Pezizomycotina</taxon>
        <taxon>Sordariomycetes</taxon>
        <taxon>Sordariomycetidae</taxon>
        <taxon>Diaporthales</taxon>
        <taxon>Gnomoniaceae</taxon>
        <taxon>Gnomoniopsis</taxon>
    </lineage>
</organism>
<feature type="transmembrane region" description="Helical" evidence="6">
    <location>
        <begin position="199"/>
        <end position="219"/>
    </location>
</feature>
<dbReference type="PANTHER" id="PTHR13439">
    <property type="entry name" value="CT120 PROTEIN"/>
    <property type="match status" value="1"/>
</dbReference>
<gene>
    <name evidence="8" type="ORF">N0V93_003484</name>
</gene>
<feature type="transmembrane region" description="Helical" evidence="6">
    <location>
        <begin position="140"/>
        <end position="160"/>
    </location>
</feature>
<dbReference type="Proteomes" id="UP001140453">
    <property type="component" value="Unassembled WGS sequence"/>
</dbReference>
<keyword evidence="2 5" id="KW-0812">Transmembrane</keyword>
<feature type="domain" description="TLC" evidence="7">
    <location>
        <begin position="68"/>
        <end position="301"/>
    </location>
</feature>
<keyword evidence="3 6" id="KW-1133">Transmembrane helix</keyword>
<sequence>MKDPFFIPPISAFEEWVRPYAEKYHMTVFPQHAHEVIAAALLYTFIHRVISPWLSNKYAAAYYPTDKGKRASWDSHVVSLFQSTLICIVALYVTFTDKERASMDWQARIWGYTGASGLVQSLAAGYFVWDFCITVANLKVFGLGLLAHAVSALSVYSLGYRPFLNYYATVFILYELSTPFLNIHWFFDKLGMTGTKAQLYNGIVLLATFFSARLIWGVGQSVIVWYDMYRAIFVGPNTEYMSVTPANEKLPGTEDIMRYAKEAGPLPIWLAAIYLLSNITLNTLNFYWFAKMIKAVRKRFEPGANKAKTEPEKLKVTLPAGAATANDIAEKIDELRRRHNLPDIDIEITDDLADVQ</sequence>
<proteinExistence type="predicted"/>
<feature type="transmembrane region" description="Helical" evidence="6">
    <location>
        <begin position="166"/>
        <end position="187"/>
    </location>
</feature>
<evidence type="ECO:0000256" key="4">
    <source>
        <dbReference type="ARBA" id="ARBA00023136"/>
    </source>
</evidence>
<feature type="transmembrane region" description="Helical" evidence="6">
    <location>
        <begin position="268"/>
        <end position="290"/>
    </location>
</feature>
<dbReference type="OrthoDB" id="10266980at2759"/>
<keyword evidence="9" id="KW-1185">Reference proteome</keyword>
<reference evidence="8" key="1">
    <citation type="submission" date="2022-10" db="EMBL/GenBank/DDBJ databases">
        <title>Tapping the CABI collections for fungal endophytes: first genome assemblies for Collariella, Neodidymelliopsis, Ascochyta clinopodiicola, Didymella pomorum, Didymosphaeria variabile, Neocosmospora piperis and Neocucurbitaria cava.</title>
        <authorList>
            <person name="Hill R."/>
        </authorList>
    </citation>
    <scope>NUCLEOTIDE SEQUENCE</scope>
    <source>
        <strain evidence="8">IMI 355082</strain>
    </source>
</reference>
<feature type="transmembrane region" description="Helical" evidence="6">
    <location>
        <begin position="77"/>
        <end position="95"/>
    </location>
</feature>
<dbReference type="PROSITE" id="PS50922">
    <property type="entry name" value="TLC"/>
    <property type="match status" value="1"/>
</dbReference>
<dbReference type="EMBL" id="JAPEVB010000002">
    <property type="protein sequence ID" value="KAJ4394267.1"/>
    <property type="molecule type" value="Genomic_DNA"/>
</dbReference>
<dbReference type="PANTHER" id="PTHR13439:SF0">
    <property type="entry name" value="TOPOISOMERASE I DAMAGE AFFECTED PROTEIN 4"/>
    <property type="match status" value="1"/>
</dbReference>
<evidence type="ECO:0000313" key="8">
    <source>
        <dbReference type="EMBL" id="KAJ4394267.1"/>
    </source>
</evidence>
<dbReference type="InterPro" id="IPR050846">
    <property type="entry name" value="TLCD"/>
</dbReference>
<dbReference type="GO" id="GO:0016020">
    <property type="term" value="C:membrane"/>
    <property type="evidence" value="ECO:0007669"/>
    <property type="project" value="UniProtKB-SubCell"/>
</dbReference>